<proteinExistence type="predicted"/>
<dbReference type="EMBL" id="CYGY02000003">
    <property type="protein sequence ID" value="SIT35396.1"/>
    <property type="molecule type" value="Genomic_DNA"/>
</dbReference>
<organism evidence="1 2">
    <name type="scientific">Paraburkholderia piptadeniae</name>
    <dbReference type="NCBI Taxonomy" id="1701573"/>
    <lineage>
        <taxon>Bacteria</taxon>
        <taxon>Pseudomonadati</taxon>
        <taxon>Pseudomonadota</taxon>
        <taxon>Betaproteobacteria</taxon>
        <taxon>Burkholderiales</taxon>
        <taxon>Burkholderiaceae</taxon>
        <taxon>Paraburkholderia</taxon>
    </lineage>
</organism>
<name>A0A1N7RJV6_9BURK</name>
<dbReference type="Gene3D" id="2.60.40.1090">
    <property type="entry name" value="Fimbrial-type adhesion domain"/>
    <property type="match status" value="1"/>
</dbReference>
<gene>
    <name evidence="1" type="ORF">BN2476_30038</name>
</gene>
<dbReference type="InterPro" id="IPR036937">
    <property type="entry name" value="Adhesion_dom_fimbrial_sf"/>
</dbReference>
<reference evidence="1" key="1">
    <citation type="submission" date="2016-12" db="EMBL/GenBank/DDBJ databases">
        <authorList>
            <person name="Moulin L."/>
        </authorList>
    </citation>
    <scope>NUCLEOTIDE SEQUENCE [LARGE SCALE GENOMIC DNA]</scope>
    <source>
        <strain evidence="1">STM 7183</strain>
    </source>
</reference>
<evidence type="ECO:0008006" key="3">
    <source>
        <dbReference type="Google" id="ProtNLM"/>
    </source>
</evidence>
<evidence type="ECO:0000313" key="1">
    <source>
        <dbReference type="EMBL" id="SIT35396.1"/>
    </source>
</evidence>
<keyword evidence="2" id="KW-1185">Reference proteome</keyword>
<comment type="caution">
    <text evidence="1">The sequence shown here is derived from an EMBL/GenBank/DDBJ whole genome shotgun (WGS) entry which is preliminary data.</text>
</comment>
<evidence type="ECO:0000313" key="2">
    <source>
        <dbReference type="Proteomes" id="UP000195569"/>
    </source>
</evidence>
<dbReference type="Proteomes" id="UP000195569">
    <property type="component" value="Unassembled WGS sequence"/>
</dbReference>
<sequence length="66" mass="7048">MLPVEIFRTLFAFGPDSPTPGNTNQWTIGASPNGTLQVPLTARYVRTGNVSAGSVKALATFTMSYQ</sequence>
<protein>
    <recommendedName>
        <fullName evidence="3">Fimbrial-type adhesion domain-containing protein</fullName>
    </recommendedName>
</protein>
<accession>A0A1N7RJV6</accession>
<dbReference type="AlphaFoldDB" id="A0A1N7RJV6"/>
<dbReference type="GO" id="GO:0009289">
    <property type="term" value="C:pilus"/>
    <property type="evidence" value="ECO:0007669"/>
    <property type="project" value="InterPro"/>
</dbReference>
<dbReference type="SUPFAM" id="SSF49401">
    <property type="entry name" value="Bacterial adhesins"/>
    <property type="match status" value="1"/>
</dbReference>
<dbReference type="InterPro" id="IPR008966">
    <property type="entry name" value="Adhesion_dom_sf"/>
</dbReference>
<dbReference type="GO" id="GO:0007155">
    <property type="term" value="P:cell adhesion"/>
    <property type="evidence" value="ECO:0007669"/>
    <property type="project" value="InterPro"/>
</dbReference>